<evidence type="ECO:0000259" key="7">
    <source>
        <dbReference type="PROSITE" id="PS51296"/>
    </source>
</evidence>
<evidence type="ECO:0000313" key="8">
    <source>
        <dbReference type="EMBL" id="GAA2392285.1"/>
    </source>
</evidence>
<feature type="domain" description="Rieske" evidence="7">
    <location>
        <begin position="72"/>
        <end position="161"/>
    </location>
</feature>
<dbReference type="PROSITE" id="PS51296">
    <property type="entry name" value="RIESKE"/>
    <property type="match status" value="1"/>
</dbReference>
<comment type="caution">
    <text evidence="8">The sequence shown here is derived from an EMBL/GenBank/DDBJ whole genome shotgun (WGS) entry which is preliminary data.</text>
</comment>
<evidence type="ECO:0000256" key="2">
    <source>
        <dbReference type="ARBA" id="ARBA00022723"/>
    </source>
</evidence>
<reference evidence="9" key="1">
    <citation type="journal article" date="2019" name="Int. J. Syst. Evol. Microbiol.">
        <title>The Global Catalogue of Microorganisms (GCM) 10K type strain sequencing project: providing services to taxonomists for standard genome sequencing and annotation.</title>
        <authorList>
            <consortium name="The Broad Institute Genomics Platform"/>
            <consortium name="The Broad Institute Genome Sequencing Center for Infectious Disease"/>
            <person name="Wu L."/>
            <person name="Ma J."/>
        </authorList>
    </citation>
    <scope>NUCLEOTIDE SEQUENCE [LARGE SCALE GENOMIC DNA]</scope>
    <source>
        <strain evidence="9">JCM 6921</strain>
    </source>
</reference>
<dbReference type="PANTHER" id="PTHR21266">
    <property type="entry name" value="IRON-SULFUR DOMAIN CONTAINING PROTEIN"/>
    <property type="match status" value="1"/>
</dbReference>
<gene>
    <name evidence="8" type="ORF">GCM10010420_15930</name>
</gene>
<evidence type="ECO:0000256" key="4">
    <source>
        <dbReference type="ARBA" id="ARBA00023004"/>
    </source>
</evidence>
<keyword evidence="1" id="KW-0001">2Fe-2S</keyword>
<evidence type="ECO:0000256" key="5">
    <source>
        <dbReference type="ARBA" id="ARBA00023014"/>
    </source>
</evidence>
<dbReference type="RefSeq" id="WP_344630158.1">
    <property type="nucleotide sequence ID" value="NZ_BAAATJ010000005.1"/>
</dbReference>
<keyword evidence="9" id="KW-1185">Reference proteome</keyword>
<feature type="region of interest" description="Disordered" evidence="6">
    <location>
        <begin position="1"/>
        <end position="45"/>
    </location>
</feature>
<dbReference type="InterPro" id="IPR036922">
    <property type="entry name" value="Rieske_2Fe-2S_sf"/>
</dbReference>
<dbReference type="Proteomes" id="UP001500058">
    <property type="component" value="Unassembled WGS sequence"/>
</dbReference>
<proteinExistence type="predicted"/>
<dbReference type="EMBL" id="BAAATJ010000005">
    <property type="protein sequence ID" value="GAA2392285.1"/>
    <property type="molecule type" value="Genomic_DNA"/>
</dbReference>
<keyword evidence="2" id="KW-0479">Metal-binding</keyword>
<dbReference type="Gene3D" id="2.102.10.10">
    <property type="entry name" value="Rieske [2Fe-2S] iron-sulphur domain"/>
    <property type="match status" value="1"/>
</dbReference>
<dbReference type="InterPro" id="IPR045612">
    <property type="entry name" value="DUF5914"/>
</dbReference>
<protein>
    <submittedName>
        <fullName evidence="8">DUF5914 domain-containing protein</fullName>
    </submittedName>
</protein>
<sequence length="360" mass="38829">MTPDTPPDAAPGSGLPHRRPLRLPSRRPRRGLPLRPAPPVDWAGQRPTWREASPAVIAAALKRAAARPSGNWYVLGPSERIRPGRSFGRTVAGTEVVAWRDTSGRLVAGPGACPHLGAPLRESPVHCGRLVCHWHGLALDGRGAAGWEPYPAHDDGVLAWVRLDAAGGEEPLEEPVLPARPPRAASLVAVTETVGVCEPEDVVANRLDPWHGAWFHPYSFSDLTVEQVPGRDAEPAGPEEDRFVVRVAFRLGARGAVPVRAVFTAPEPRTVVMRIAEGEGASSVVETHATPLGTDDRGRPRTAVTEAVLATSDRPGFALARAAAPLLRPLVRRTAARLWRDDLAYAERRWLLRSTGRFPG</sequence>
<dbReference type="PANTHER" id="PTHR21266:SF60">
    <property type="entry name" value="3-KETOSTEROID-9-ALPHA-MONOOXYGENASE, OXYGENASE COMPONENT"/>
    <property type="match status" value="1"/>
</dbReference>
<keyword evidence="3" id="KW-0560">Oxidoreductase</keyword>
<keyword evidence="4" id="KW-0408">Iron</keyword>
<organism evidence="8 9">
    <name type="scientific">Streptomyces glaucosporus</name>
    <dbReference type="NCBI Taxonomy" id="284044"/>
    <lineage>
        <taxon>Bacteria</taxon>
        <taxon>Bacillati</taxon>
        <taxon>Actinomycetota</taxon>
        <taxon>Actinomycetes</taxon>
        <taxon>Kitasatosporales</taxon>
        <taxon>Streptomycetaceae</taxon>
        <taxon>Streptomyces</taxon>
    </lineage>
</organism>
<evidence type="ECO:0000256" key="3">
    <source>
        <dbReference type="ARBA" id="ARBA00023002"/>
    </source>
</evidence>
<evidence type="ECO:0000256" key="1">
    <source>
        <dbReference type="ARBA" id="ARBA00022714"/>
    </source>
</evidence>
<dbReference type="Pfam" id="PF19299">
    <property type="entry name" value="DUF5914"/>
    <property type="match status" value="1"/>
</dbReference>
<keyword evidence="5" id="KW-0411">Iron-sulfur</keyword>
<evidence type="ECO:0000313" key="9">
    <source>
        <dbReference type="Proteomes" id="UP001500058"/>
    </source>
</evidence>
<accession>A0ABP5V573</accession>
<name>A0ABP5V573_9ACTN</name>
<dbReference type="InterPro" id="IPR017941">
    <property type="entry name" value="Rieske_2Fe-2S"/>
</dbReference>
<dbReference type="SUPFAM" id="SSF50022">
    <property type="entry name" value="ISP domain"/>
    <property type="match status" value="1"/>
</dbReference>
<evidence type="ECO:0000256" key="6">
    <source>
        <dbReference type="SAM" id="MobiDB-lite"/>
    </source>
</evidence>
<dbReference type="Pfam" id="PF00355">
    <property type="entry name" value="Rieske"/>
    <property type="match status" value="1"/>
</dbReference>
<dbReference type="InterPro" id="IPR050584">
    <property type="entry name" value="Cholesterol_7-desaturase"/>
</dbReference>
<feature type="compositionally biased region" description="Basic residues" evidence="6">
    <location>
        <begin position="16"/>
        <end position="32"/>
    </location>
</feature>